<gene>
    <name evidence="1" type="ORF">MBOU_25250</name>
</gene>
<dbReference type="Proteomes" id="UP000465360">
    <property type="component" value="Unassembled WGS sequence"/>
</dbReference>
<sequence>MNGALWRMITNPFAAPDNDSAPDCPGRTVIGSAERHDGDRNAGSTAMLAVNAPPFENSTVSWTSHGEVLNRSHTQHRLAAHRV</sequence>
<name>A0A7I9YPT3_MYCBU</name>
<accession>A0A7I9YPT3</accession>
<evidence type="ECO:0000313" key="1">
    <source>
        <dbReference type="EMBL" id="GFG90483.1"/>
    </source>
</evidence>
<proteinExistence type="predicted"/>
<evidence type="ECO:0000313" key="2">
    <source>
        <dbReference type="Proteomes" id="UP000465360"/>
    </source>
</evidence>
<dbReference type="AlphaFoldDB" id="A0A7I9YPT3"/>
<keyword evidence="2" id="KW-1185">Reference proteome</keyword>
<comment type="caution">
    <text evidence="1">The sequence shown here is derived from an EMBL/GenBank/DDBJ whole genome shotgun (WGS) entry which is preliminary data.</text>
</comment>
<reference evidence="1 2" key="1">
    <citation type="journal article" date="2019" name="Emerg. Microbes Infect.">
        <title>Comprehensive subspecies identification of 175 nontuberculous mycobacteria species based on 7547 genomic profiles.</title>
        <authorList>
            <person name="Matsumoto Y."/>
            <person name="Kinjo T."/>
            <person name="Motooka D."/>
            <person name="Nabeya D."/>
            <person name="Jung N."/>
            <person name="Uechi K."/>
            <person name="Horii T."/>
            <person name="Iida T."/>
            <person name="Fujita J."/>
            <person name="Nakamura S."/>
        </authorList>
    </citation>
    <scope>NUCLEOTIDE SEQUENCE [LARGE SCALE GENOMIC DNA]</scope>
    <source>
        <strain evidence="1 2">JCM 30725</strain>
    </source>
</reference>
<protein>
    <submittedName>
        <fullName evidence="1">Uncharacterized protein</fullName>
    </submittedName>
</protein>
<organism evidence="1 2">
    <name type="scientific">Mycobacterium bourgelatii</name>
    <dbReference type="NCBI Taxonomy" id="1273442"/>
    <lineage>
        <taxon>Bacteria</taxon>
        <taxon>Bacillati</taxon>
        <taxon>Actinomycetota</taxon>
        <taxon>Actinomycetes</taxon>
        <taxon>Mycobacteriales</taxon>
        <taxon>Mycobacteriaceae</taxon>
        <taxon>Mycobacterium</taxon>
    </lineage>
</organism>
<dbReference type="EMBL" id="BLKZ01000001">
    <property type="protein sequence ID" value="GFG90483.1"/>
    <property type="molecule type" value="Genomic_DNA"/>
</dbReference>